<dbReference type="InterPro" id="IPR013519">
    <property type="entry name" value="Int_alpha_beta-p"/>
</dbReference>
<dbReference type="PROSITE" id="PS51257">
    <property type="entry name" value="PROKAR_LIPOPROTEIN"/>
    <property type="match status" value="1"/>
</dbReference>
<feature type="region of interest" description="Disordered" evidence="4">
    <location>
        <begin position="442"/>
        <end position="472"/>
    </location>
</feature>
<reference evidence="5" key="1">
    <citation type="submission" date="2024-05" db="EMBL/GenBank/DDBJ databases">
        <title>Whole genome shotgun sequence of Streptomyces hygroscopicus NBRC 113678.</title>
        <authorList>
            <person name="Komaki H."/>
            <person name="Tamura T."/>
        </authorList>
    </citation>
    <scope>NUCLEOTIDE SEQUENCE</scope>
    <source>
        <strain evidence="5">N11-34</strain>
    </source>
</reference>
<accession>A0ABQ3TZ59</accession>
<feature type="region of interest" description="Disordered" evidence="4">
    <location>
        <begin position="388"/>
        <end position="423"/>
    </location>
</feature>
<proteinExistence type="predicted"/>
<keyword evidence="3" id="KW-0325">Glycoprotein</keyword>
<dbReference type="InterPro" id="IPR028994">
    <property type="entry name" value="Integrin_alpha_N"/>
</dbReference>
<gene>
    <name evidence="5" type="ORF">TPA0910_30820</name>
</gene>
<feature type="region of interest" description="Disordered" evidence="4">
    <location>
        <begin position="240"/>
        <end position="354"/>
    </location>
</feature>
<dbReference type="PANTHER" id="PTHR45460:SF2">
    <property type="entry name" value="ALPHA 1,3 GLUCANASE, GH71 FAMILY (EUROFUNG)"/>
    <property type="match status" value="1"/>
</dbReference>
<feature type="region of interest" description="Disordered" evidence="4">
    <location>
        <begin position="194"/>
        <end position="228"/>
    </location>
</feature>
<dbReference type="SUPFAM" id="SSF69318">
    <property type="entry name" value="Integrin alpha N-terminal domain"/>
    <property type="match status" value="2"/>
</dbReference>
<comment type="caution">
    <text evidence="5">The sequence shown here is derived from an EMBL/GenBank/DDBJ whole genome shotgun (WGS) entry which is preliminary data.</text>
</comment>
<protein>
    <submittedName>
        <fullName evidence="5">Uncharacterized protein</fullName>
    </submittedName>
</protein>
<evidence type="ECO:0000313" key="5">
    <source>
        <dbReference type="EMBL" id="GHJ28649.1"/>
    </source>
</evidence>
<evidence type="ECO:0000256" key="3">
    <source>
        <dbReference type="ARBA" id="ARBA00023180"/>
    </source>
</evidence>
<feature type="compositionally biased region" description="Basic and acidic residues" evidence="4">
    <location>
        <begin position="322"/>
        <end position="332"/>
    </location>
</feature>
<keyword evidence="2" id="KW-0677">Repeat</keyword>
<evidence type="ECO:0000256" key="2">
    <source>
        <dbReference type="ARBA" id="ARBA00022737"/>
    </source>
</evidence>
<dbReference type="Pfam" id="PF13517">
    <property type="entry name" value="FG-GAP_3"/>
    <property type="match status" value="1"/>
</dbReference>
<dbReference type="Gene3D" id="2.130.10.130">
    <property type="entry name" value="Integrin alpha, N-terminal"/>
    <property type="match status" value="3"/>
</dbReference>
<organism evidence="5 6">
    <name type="scientific">Streptomyces hygroscopicus</name>
    <dbReference type="NCBI Taxonomy" id="1912"/>
    <lineage>
        <taxon>Bacteria</taxon>
        <taxon>Bacillati</taxon>
        <taxon>Actinomycetota</taxon>
        <taxon>Actinomycetes</taxon>
        <taxon>Kitasatosporales</taxon>
        <taxon>Streptomycetaceae</taxon>
        <taxon>Streptomyces</taxon>
        <taxon>Streptomyces violaceusniger group</taxon>
    </lineage>
</organism>
<feature type="compositionally biased region" description="Low complexity" evidence="4">
    <location>
        <begin position="256"/>
        <end position="269"/>
    </location>
</feature>
<dbReference type="PANTHER" id="PTHR45460">
    <property type="entry name" value="SIMILAR TO CYSTEINE PROTEINASE"/>
    <property type="match status" value="1"/>
</dbReference>
<dbReference type="RefSeq" id="WP_236257200.1">
    <property type="nucleotide sequence ID" value="NZ_BNEK01000003.1"/>
</dbReference>
<keyword evidence="6" id="KW-1185">Reference proteome</keyword>
<dbReference type="Proteomes" id="UP001054854">
    <property type="component" value="Unassembled WGS sequence"/>
</dbReference>
<dbReference type="Pfam" id="PF01839">
    <property type="entry name" value="FG-GAP"/>
    <property type="match status" value="2"/>
</dbReference>
<dbReference type="SMART" id="SM00191">
    <property type="entry name" value="Int_alpha"/>
    <property type="match status" value="5"/>
</dbReference>
<evidence type="ECO:0000313" key="6">
    <source>
        <dbReference type="Proteomes" id="UP001054854"/>
    </source>
</evidence>
<name>A0ABQ3TZ59_STRHY</name>
<evidence type="ECO:0000256" key="1">
    <source>
        <dbReference type="ARBA" id="ARBA00022729"/>
    </source>
</evidence>
<sequence length="555" mass="56917">MRSIVPVAAVTVSTVLLLAGCSRGGHRGHGERRPVVGAAKEAAGASLGDFNGDGYDDFATTIRPTSASRGPLPARLAVVYGSPRGLDPRHRLVVDGAEDDYVGPLLRADLDGDGYTDLVTARFRHGRTPGAERTGETVVLRGGRHGLSAPRPLGGGAAGFLALAVGDFDGDGAADLLASEAGGGGALRVLYGPFGTGTAPARTVPLPTGRERRAAPATATAGDFDGDHRTDVVLTYRYDADQPDQEGGPDQRDQPEQQGGPERQGGPDQPDQPDQEGEPEQQGGPDQPDQEGEPDQPDRPGAGDTATLDLPVVHYRGSPKGLVRDKRPEPRLAHALGTEDGPREPAAGDADHDGIDDLLAPGEGTLGTGRHHGSGRLTVVHGARSGLGRGRADLTVDPSAPGLPGEPRRGDGFGGSPAVGDITGDGRPDLVVAVPETNHGNGRLVLLPGSRRGRGGEYDPAASAHVGDGGEQAVDLDTPGVPGRHAPYGSDGFAPQPPLLDVDGDGHDDVVAAAPGYGHGRTGGFWVLRGTGHGLSTRGVHHFTPADLGIRFRTG</sequence>
<dbReference type="InterPro" id="IPR013517">
    <property type="entry name" value="FG-GAP"/>
</dbReference>
<keyword evidence="1" id="KW-0732">Signal</keyword>
<dbReference type="EMBL" id="BNEK01000003">
    <property type="protein sequence ID" value="GHJ28649.1"/>
    <property type="molecule type" value="Genomic_DNA"/>
</dbReference>
<evidence type="ECO:0000256" key="4">
    <source>
        <dbReference type="SAM" id="MobiDB-lite"/>
    </source>
</evidence>